<keyword evidence="2" id="KW-0238">DNA-binding</keyword>
<dbReference type="InterPro" id="IPR047930">
    <property type="entry name" value="Transpos_IS6"/>
</dbReference>
<dbReference type="KEGG" id="spse:SULPSESMR1_04727"/>
<dbReference type="GO" id="GO:0032196">
    <property type="term" value="P:transposition"/>
    <property type="evidence" value="ECO:0007669"/>
    <property type="project" value="UniProtKB-KW"/>
</dbReference>
<dbReference type="AlphaFoldDB" id="A0A221K637"/>
<keyword evidence="1" id="KW-0815">Transposition</keyword>
<evidence type="ECO:0000256" key="2">
    <source>
        <dbReference type="ARBA" id="ARBA00023125"/>
    </source>
</evidence>
<evidence type="ECO:0000256" key="3">
    <source>
        <dbReference type="ARBA" id="ARBA00023172"/>
    </source>
</evidence>
<dbReference type="InterPro" id="IPR052183">
    <property type="entry name" value="IS_Transposase"/>
</dbReference>
<evidence type="ECO:0000313" key="6">
    <source>
        <dbReference type="Proteomes" id="UP000199754"/>
    </source>
</evidence>
<accession>A0A221K637</accession>
<name>A0A221K637_9RHOB</name>
<dbReference type="PANTHER" id="PTHR35528:SF3">
    <property type="entry name" value="BLL1675 PROTEIN"/>
    <property type="match status" value="1"/>
</dbReference>
<dbReference type="Proteomes" id="UP000199754">
    <property type="component" value="Plasmid pSMR1-1"/>
</dbReference>
<proteinExistence type="predicted"/>
<evidence type="ECO:0000259" key="4">
    <source>
        <dbReference type="Pfam" id="PF13610"/>
    </source>
</evidence>
<dbReference type="InterPro" id="IPR032874">
    <property type="entry name" value="DDE_dom"/>
</dbReference>
<sequence length="141" mass="16394">MRIPFSLPRLKGYCFPREIVAYTVWVYYRFALSTADVEDLLAERGVTVRRKTVRKWVNRFGCHFADCSKRDRPPAADKWHLDEVVIPINGCKYWLRRALDANEDVLDILVQPQRNATAARRFLKASDAKLESKGIPLMLQL</sequence>
<keyword evidence="6" id="KW-1185">Reference proteome</keyword>
<organism evidence="5 6">
    <name type="scientific">Pseudosulfitobacter pseudonitzschiae</name>
    <dbReference type="NCBI Taxonomy" id="1402135"/>
    <lineage>
        <taxon>Bacteria</taxon>
        <taxon>Pseudomonadati</taxon>
        <taxon>Pseudomonadota</taxon>
        <taxon>Alphaproteobacteria</taxon>
        <taxon>Rhodobacterales</taxon>
        <taxon>Roseobacteraceae</taxon>
        <taxon>Pseudosulfitobacter</taxon>
    </lineage>
</organism>
<gene>
    <name evidence="5" type="ORF">SULPSESMR1_04727</name>
</gene>
<keyword evidence="5" id="KW-0614">Plasmid</keyword>
<keyword evidence="3" id="KW-0233">DNA recombination</keyword>
<dbReference type="PANTHER" id="PTHR35528">
    <property type="entry name" value="BLL1675 PROTEIN"/>
    <property type="match status" value="1"/>
</dbReference>
<evidence type="ECO:0000313" key="5">
    <source>
        <dbReference type="EMBL" id="ASM74425.1"/>
    </source>
</evidence>
<dbReference type="NCBIfam" id="NF033587">
    <property type="entry name" value="transpos_IS6"/>
    <property type="match status" value="1"/>
</dbReference>
<feature type="domain" description="DDE" evidence="4">
    <location>
        <begin position="77"/>
        <end position="124"/>
    </location>
</feature>
<dbReference type="Pfam" id="PF13610">
    <property type="entry name" value="DDE_Tnp_IS240"/>
    <property type="match status" value="1"/>
</dbReference>
<geneLocation type="plasmid" evidence="5 6">
    <name>pSMR1-1</name>
</geneLocation>
<evidence type="ECO:0000256" key="1">
    <source>
        <dbReference type="ARBA" id="ARBA00022578"/>
    </source>
</evidence>
<reference evidence="5 6" key="1">
    <citation type="submission" date="2017-07" db="EMBL/GenBank/DDBJ databases">
        <title>Genome Sequence of Sulfitobacter pseudonitzschiae Strain SMR1 Isolated from a culture of the Diatom Skeletonema marinoi.</title>
        <authorList>
            <person name="Topel M."/>
            <person name="Pinder M.I.M."/>
            <person name="Johansson O.N."/>
            <person name="Kourtchenko O."/>
            <person name="Godhe A."/>
            <person name="Clarke A.K."/>
        </authorList>
    </citation>
    <scope>NUCLEOTIDE SEQUENCE [LARGE SCALE GENOMIC DNA]</scope>
    <source>
        <strain evidence="5 6">SMR1</strain>
        <plasmid evidence="5 6">pSMR1-1</plasmid>
    </source>
</reference>
<protein>
    <submittedName>
        <fullName evidence="5">DDE domain protein</fullName>
    </submittedName>
</protein>
<dbReference type="GO" id="GO:0003677">
    <property type="term" value="F:DNA binding"/>
    <property type="evidence" value="ECO:0007669"/>
    <property type="project" value="UniProtKB-KW"/>
</dbReference>
<dbReference type="EMBL" id="CP022416">
    <property type="protein sequence ID" value="ASM74425.1"/>
    <property type="molecule type" value="Genomic_DNA"/>
</dbReference>
<dbReference type="GO" id="GO:0006310">
    <property type="term" value="P:DNA recombination"/>
    <property type="evidence" value="ECO:0007669"/>
    <property type="project" value="UniProtKB-KW"/>
</dbReference>